<evidence type="ECO:0000256" key="2">
    <source>
        <dbReference type="SAM" id="Phobius"/>
    </source>
</evidence>
<organism evidence="3 4">
    <name type="scientific">Candidatus Methylophosphatis roskildensis</name>
    <dbReference type="NCBI Taxonomy" id="2899263"/>
    <lineage>
        <taxon>Bacteria</taxon>
        <taxon>Pseudomonadati</taxon>
        <taxon>Pseudomonadota</taxon>
        <taxon>Betaproteobacteria</taxon>
        <taxon>Nitrosomonadales</taxon>
        <taxon>Sterolibacteriaceae</taxon>
        <taxon>Candidatus Methylophosphatis</taxon>
    </lineage>
</organism>
<evidence type="ECO:0000256" key="1">
    <source>
        <dbReference type="SAM" id="MobiDB-lite"/>
    </source>
</evidence>
<dbReference type="EMBL" id="JADJEV010000005">
    <property type="protein sequence ID" value="MBK6974893.1"/>
    <property type="molecule type" value="Genomic_DNA"/>
</dbReference>
<comment type="caution">
    <text evidence="3">The sequence shown here is derived from an EMBL/GenBank/DDBJ whole genome shotgun (WGS) entry which is preliminary data.</text>
</comment>
<feature type="compositionally biased region" description="Low complexity" evidence="1">
    <location>
        <begin position="281"/>
        <end position="290"/>
    </location>
</feature>
<dbReference type="Proteomes" id="UP000807785">
    <property type="component" value="Unassembled WGS sequence"/>
</dbReference>
<gene>
    <name evidence="3" type="ORF">IPH26_18840</name>
</gene>
<accession>A0A9D7E1J4</accession>
<evidence type="ECO:0008006" key="5">
    <source>
        <dbReference type="Google" id="ProtNLM"/>
    </source>
</evidence>
<protein>
    <recommendedName>
        <fullName evidence="5">Zinc-ribbon domain-containing protein</fullName>
    </recommendedName>
</protein>
<evidence type="ECO:0000313" key="3">
    <source>
        <dbReference type="EMBL" id="MBK6974893.1"/>
    </source>
</evidence>
<dbReference type="AlphaFoldDB" id="A0A9D7E1J4"/>
<proteinExistence type="predicted"/>
<sequence>MIRCPDCGTENKLATKFCHECGATLPAEASVANERTVLLSPQTEGRAKRAPGTIEQAMRMSPEARKPGDRPPPTPPDDEMTVILPKKSARPPKYEPAPPTVTGPLTEPIPHGKSFRSNTGAGKSSVLPAARKPKTPIAMVLALLVIAGGSAGYLGWLILKKNKVAAPIEKVAVAPPVAESVQPAPAKAPAPSEPAPPTVSAAPSATPSSPTPPTPPEAIAAPSPATNAASKIDTAPVPLPAVQSAEPVNPDTSKTERAKAERLKKEQARLEAAKKERPKKPAAAPTATAESARHAGEPRPAFAPIAEPVKQEPTPLALLRDELRACDGQNIFTRESCKQQARQRRCAGMWDRVPECPYKKDVRLY</sequence>
<feature type="region of interest" description="Disordered" evidence="1">
    <location>
        <begin position="40"/>
        <end position="128"/>
    </location>
</feature>
<feature type="compositionally biased region" description="Low complexity" evidence="1">
    <location>
        <begin position="217"/>
        <end position="230"/>
    </location>
</feature>
<feature type="region of interest" description="Disordered" evidence="1">
    <location>
        <begin position="179"/>
        <end position="309"/>
    </location>
</feature>
<feature type="transmembrane region" description="Helical" evidence="2">
    <location>
        <begin position="137"/>
        <end position="159"/>
    </location>
</feature>
<evidence type="ECO:0000313" key="4">
    <source>
        <dbReference type="Proteomes" id="UP000807785"/>
    </source>
</evidence>
<reference evidence="3" key="1">
    <citation type="submission" date="2020-10" db="EMBL/GenBank/DDBJ databases">
        <title>Connecting structure to function with the recovery of over 1000 high-quality activated sludge metagenome-assembled genomes encoding full-length rRNA genes using long-read sequencing.</title>
        <authorList>
            <person name="Singleton C.M."/>
            <person name="Petriglieri F."/>
            <person name="Kristensen J.M."/>
            <person name="Kirkegaard R.H."/>
            <person name="Michaelsen T.Y."/>
            <person name="Andersen M.H."/>
            <person name="Karst S.M."/>
            <person name="Dueholm M.S."/>
            <person name="Nielsen P.H."/>
            <person name="Albertsen M."/>
        </authorList>
    </citation>
    <scope>NUCLEOTIDE SEQUENCE</scope>
    <source>
        <strain evidence="3">Bjer_18-Q3-R1-45_BAT3C.347</strain>
    </source>
</reference>
<name>A0A9D7E1J4_9PROT</name>
<keyword evidence="2" id="KW-1133">Transmembrane helix</keyword>
<keyword evidence="2" id="KW-0472">Membrane</keyword>
<keyword evidence="2" id="KW-0812">Transmembrane</keyword>
<feature type="compositionally biased region" description="Basic and acidic residues" evidence="1">
    <location>
        <begin position="253"/>
        <end position="275"/>
    </location>
</feature>
<feature type="compositionally biased region" description="Pro residues" evidence="1">
    <location>
        <begin position="186"/>
        <end position="197"/>
    </location>
</feature>
<feature type="compositionally biased region" description="Low complexity" evidence="1">
    <location>
        <begin position="198"/>
        <end position="208"/>
    </location>
</feature>